<dbReference type="EMBL" id="AZHE01000034">
    <property type="protein sequence ID" value="KHN94497.1"/>
    <property type="molecule type" value="Genomic_DNA"/>
</dbReference>
<gene>
    <name evidence="2" type="ORF">MAM_07685</name>
</gene>
<protein>
    <submittedName>
        <fullName evidence="2">Uncharacterized protein</fullName>
    </submittedName>
</protein>
<feature type="region of interest" description="Disordered" evidence="1">
    <location>
        <begin position="297"/>
        <end position="321"/>
    </location>
</feature>
<evidence type="ECO:0000256" key="1">
    <source>
        <dbReference type="SAM" id="MobiDB-lite"/>
    </source>
</evidence>
<comment type="caution">
    <text evidence="2">The sequence shown here is derived from an EMBL/GenBank/DDBJ whole genome shotgun (WGS) entry which is preliminary data.</text>
</comment>
<dbReference type="OrthoDB" id="5402392at2759"/>
<evidence type="ECO:0000313" key="2">
    <source>
        <dbReference type="EMBL" id="KHN94497.1"/>
    </source>
</evidence>
<feature type="compositionally biased region" description="Polar residues" evidence="1">
    <location>
        <begin position="297"/>
        <end position="308"/>
    </location>
</feature>
<dbReference type="Proteomes" id="UP000030816">
    <property type="component" value="Unassembled WGS sequence"/>
</dbReference>
<dbReference type="HOGENOM" id="CLU_036914_0_0_1"/>
<evidence type="ECO:0000313" key="3">
    <source>
        <dbReference type="Proteomes" id="UP000030816"/>
    </source>
</evidence>
<sequence length="512" mass="56459">MNHPETTISNFQETLDAYIKPREQFNYIRRILALELGSYTGDGPIQHPLSLNVGPIVRDVGAELKGLHKQFIEALIANSIASQKFQQMVNESTTEPVAPAKRATDNSPSSLEEHLALLKLRQKHQCLVTIQSYLHRLSEAPEAAQNTVGIEKVLEGGRALPSVPSPMLNSFAAEQSAGHPDLQSRVKLLDKIVLQAKLILKREERLLDEARERCKTKPELVSNGAKLQALDSTRNELIRWIEAELSKASTEDDKASVPQRQAQTADDQATITRQLQIIQDKYKGYVAARKELLKLTSKSSQPSILPPQTTSATSSSRSAEPGFPSTDLLLMPYIRGLITHAQQQKALVAHKAHITASLGRKNKESCQLLGRLAEESQLLSAYPMKDSTRRRSGIPEIISAKPNERPDTASRVKPWIFACDAAKINTLEAVAEKVEVGQVALENSIAAIHEMDVLLGLDDDGEETGGMDNTEDDMWLQGSVKKQFRKKVLSPNQGDPWAKINGNLGLIGHDNV</sequence>
<keyword evidence="3" id="KW-1185">Reference proteome</keyword>
<reference evidence="2 3" key="1">
    <citation type="journal article" date="2014" name="Proc. Natl. Acad. Sci. U.S.A.">
        <title>Trajectory and genomic determinants of fungal-pathogen speciation and host adaptation.</title>
        <authorList>
            <person name="Hu X."/>
            <person name="Xiao G."/>
            <person name="Zheng P."/>
            <person name="Shang Y."/>
            <person name="Su Y."/>
            <person name="Zhang X."/>
            <person name="Liu X."/>
            <person name="Zhan S."/>
            <person name="St Leger R.J."/>
            <person name="Wang C."/>
        </authorList>
    </citation>
    <scope>NUCLEOTIDE SEQUENCE [LARGE SCALE GENOMIC DNA]</scope>
    <source>
        <strain evidence="2 3">ARSEF 1941</strain>
    </source>
</reference>
<dbReference type="GeneID" id="63742140"/>
<dbReference type="RefSeq" id="XP_040675563.1">
    <property type="nucleotide sequence ID" value="XM_040826483.1"/>
</dbReference>
<dbReference type="AlphaFoldDB" id="A0A0B2WLY2"/>
<feature type="compositionally biased region" description="Low complexity" evidence="1">
    <location>
        <begin position="309"/>
        <end position="319"/>
    </location>
</feature>
<organism evidence="2 3">
    <name type="scientific">Metarhizium album (strain ARSEF 1941)</name>
    <dbReference type="NCBI Taxonomy" id="1081103"/>
    <lineage>
        <taxon>Eukaryota</taxon>
        <taxon>Fungi</taxon>
        <taxon>Dikarya</taxon>
        <taxon>Ascomycota</taxon>
        <taxon>Pezizomycotina</taxon>
        <taxon>Sordariomycetes</taxon>
        <taxon>Hypocreomycetidae</taxon>
        <taxon>Hypocreales</taxon>
        <taxon>Clavicipitaceae</taxon>
        <taxon>Metarhizium</taxon>
    </lineage>
</organism>
<accession>A0A0B2WLY2</accession>
<proteinExistence type="predicted"/>
<name>A0A0B2WLY2_METAS</name>